<reference evidence="6" key="1">
    <citation type="journal article" date="2021" name="Microb. Physiol.">
        <title>Proteogenomic Insights into the Physiology of Marine, Sulfate-Reducing, Filamentous Desulfonema limicola and Desulfonema magnum.</title>
        <authorList>
            <person name="Schnaars V."/>
            <person name="Wohlbrand L."/>
            <person name="Scheve S."/>
            <person name="Hinrichs C."/>
            <person name="Reinhardt R."/>
            <person name="Rabus R."/>
        </authorList>
    </citation>
    <scope>NUCLEOTIDE SEQUENCE</scope>
    <source>
        <strain evidence="6">4be13</strain>
    </source>
</reference>
<dbReference type="InterPro" id="IPR027417">
    <property type="entry name" value="P-loop_NTPase"/>
</dbReference>
<dbReference type="Gene3D" id="1.25.40.10">
    <property type="entry name" value="Tetratricopeptide repeat domain"/>
    <property type="match status" value="2"/>
</dbReference>
<evidence type="ECO:0000256" key="1">
    <source>
        <dbReference type="ARBA" id="ARBA00005820"/>
    </source>
</evidence>
<dbReference type="InterPro" id="IPR011990">
    <property type="entry name" value="TPR-like_helical_dom_sf"/>
</dbReference>
<dbReference type="GO" id="GO:0000160">
    <property type="term" value="P:phosphorelay signal transduction system"/>
    <property type="evidence" value="ECO:0007669"/>
    <property type="project" value="InterPro"/>
</dbReference>
<dbReference type="InterPro" id="IPR059106">
    <property type="entry name" value="WHD_MalT"/>
</dbReference>
<dbReference type="Pfam" id="PF25873">
    <property type="entry name" value="WHD_MalT"/>
    <property type="match status" value="1"/>
</dbReference>
<accession>A0A975GKA1</accession>
<evidence type="ECO:0000313" key="7">
    <source>
        <dbReference type="Proteomes" id="UP000663722"/>
    </source>
</evidence>
<dbReference type="InterPro" id="IPR051677">
    <property type="entry name" value="AfsR-DnrI-RedD_regulator"/>
</dbReference>
<dbReference type="GO" id="GO:0006355">
    <property type="term" value="P:regulation of DNA-templated transcription"/>
    <property type="evidence" value="ECO:0007669"/>
    <property type="project" value="InterPro"/>
</dbReference>
<dbReference type="SUPFAM" id="SSF46894">
    <property type="entry name" value="C-terminal effector domain of the bipartite response regulators"/>
    <property type="match status" value="1"/>
</dbReference>
<dbReference type="SUPFAM" id="SSF52540">
    <property type="entry name" value="P-loop containing nucleoside triphosphate hydrolases"/>
    <property type="match status" value="1"/>
</dbReference>
<name>A0A975GKA1_9BACT</name>
<keyword evidence="3" id="KW-0238">DNA-binding</keyword>
<dbReference type="InterPro" id="IPR036388">
    <property type="entry name" value="WH-like_DNA-bd_sf"/>
</dbReference>
<dbReference type="InterPro" id="IPR016032">
    <property type="entry name" value="Sig_transdc_resp-reg_C-effctor"/>
</dbReference>
<organism evidence="6 7">
    <name type="scientific">Desulfonema magnum</name>
    <dbReference type="NCBI Taxonomy" id="45655"/>
    <lineage>
        <taxon>Bacteria</taxon>
        <taxon>Pseudomonadati</taxon>
        <taxon>Thermodesulfobacteriota</taxon>
        <taxon>Desulfobacteria</taxon>
        <taxon>Desulfobacterales</taxon>
        <taxon>Desulfococcaceae</taxon>
        <taxon>Desulfonema</taxon>
    </lineage>
</organism>
<evidence type="ECO:0000313" key="6">
    <source>
        <dbReference type="EMBL" id="QTA84402.1"/>
    </source>
</evidence>
<dbReference type="SMART" id="SM00862">
    <property type="entry name" value="Trans_reg_C"/>
    <property type="match status" value="1"/>
</dbReference>
<dbReference type="Pfam" id="PF03704">
    <property type="entry name" value="BTAD"/>
    <property type="match status" value="1"/>
</dbReference>
<gene>
    <name evidence="6" type="ORF">dnm_003980</name>
</gene>
<dbReference type="InterPro" id="IPR001867">
    <property type="entry name" value="OmpR/PhoB-type_DNA-bd"/>
</dbReference>
<feature type="domain" description="Bacterial transcriptional activator" evidence="5">
    <location>
        <begin position="940"/>
        <end position="1089"/>
    </location>
</feature>
<dbReference type="EMBL" id="CP061800">
    <property type="protein sequence ID" value="QTA84402.1"/>
    <property type="molecule type" value="Genomic_DNA"/>
</dbReference>
<dbReference type="Gene3D" id="1.10.10.10">
    <property type="entry name" value="Winged helix-like DNA-binding domain superfamily/Winged helix DNA-binding domain"/>
    <property type="match status" value="1"/>
</dbReference>
<evidence type="ECO:0000259" key="5">
    <source>
        <dbReference type="SMART" id="SM01043"/>
    </source>
</evidence>
<keyword evidence="7" id="KW-1185">Reference proteome</keyword>
<dbReference type="AlphaFoldDB" id="A0A975GKA1"/>
<dbReference type="InterPro" id="IPR005158">
    <property type="entry name" value="BTAD"/>
</dbReference>
<dbReference type="SMART" id="SM01043">
    <property type="entry name" value="BTAD"/>
    <property type="match status" value="1"/>
</dbReference>
<dbReference type="KEGG" id="dmm:dnm_003980"/>
<protein>
    <submittedName>
        <fullName evidence="6">Transcriptional activator domain-containing protein</fullName>
    </submittedName>
</protein>
<feature type="domain" description="OmpR/PhoB-type" evidence="4">
    <location>
        <begin position="857"/>
        <end position="939"/>
    </location>
</feature>
<evidence type="ECO:0000256" key="3">
    <source>
        <dbReference type="ARBA" id="ARBA00023125"/>
    </source>
</evidence>
<evidence type="ECO:0000259" key="4">
    <source>
        <dbReference type="SMART" id="SM00862"/>
    </source>
</evidence>
<sequence length="1094" mass="125667">MGGHLLCARAVVIKPEIMRKEQEPAFLTKITRPALSGIFPRNRLFELLDRVRGRPIIWVTGPPGCGKTTLVSSYIEANDIPCLWYQMDKNDADAKTFFYFMRLAAKKTETRNSSRLSVLSSEYLKEVSTVTLWYFESLYNWLKIPSVIVFDDYHEIPGESSFHEVIRNGLSKIPEGINVIMISRNNPPPALIRTCIHQQMEILGYNELRLTLEEVDEIVRLRTHETLLKETVLRLHSMTDGWAAGLVVMLLKAKTEGVEHLLRNRHIPEEIFDYFLCEIFDKTDEDTRNFLLKTAFLPKMNEEIVEKLTGCRDTSRILSGLNRNNQFTEKFFYSEPVYQYHPLFRSFLMQRAKETFPKETLAVICRDTAMLLDEAAQARAAAELLHDVADWNTLTQLITKHAPLALAQGKHHLLEESLNKLPRDIIENTTWLLYWTGACHLPRRPSHARNYFEKAFEKFKEQEDLSGAFLAWSGIVDAIEYDFEGFEKFDKWIHAAEELTNKYGAFPSEDIRSRVVIRMFTALVLRQPEHSEIRTWAKLAISLTENLEDMNAKIHTLFYLALYRMYSGDFEKANLMINALRHLAWSGEKCSPLSRIKAGYAEAWYCYFTGTHENCLKVVSDCLELSRASGIHTMDCKLISMSASSALNANDYKTAEDMLEKMASSSNFHKPWELSQYHWLKSQESLLRRDISQASLHADLALKSGDDVGFPFLMGLYHLTKAYIIHELGKNEDAAGHLAHASDIASRMKSKILKFYISWAEALFSLDQGDEASGLKSLRKAMSIGKRHGYVNILMDQPSVTAKLCAKALDAEIEVDYVRELIRKHNLAPDKTPLHVDNWPWRLKIFALGRFSVVRDGKAVRFSGKAQQKPLSMLKALLAFGGREVREDQIADALWPDADGDMAHRSFATTLHRLRKLLGDHRAVKLRDGRLTLDQRYCWVDVWAFQRTFGQADAAWRKGTARADNKEVIRLAQKAIEIYKGPFLAEENSEYWTFPLRELLRSKFLRGVSKLGQYWEKDGQWGKAAECYQRGLEVDNIAEDFYRRLMICYYRLGLRAEALTVYERCKKMLSMTLGISPSSDTEAICKSLLCEKNS</sequence>
<dbReference type="SUPFAM" id="SSF48452">
    <property type="entry name" value="TPR-like"/>
    <property type="match status" value="1"/>
</dbReference>
<dbReference type="GO" id="GO:0003677">
    <property type="term" value="F:DNA binding"/>
    <property type="evidence" value="ECO:0007669"/>
    <property type="project" value="UniProtKB-KW"/>
</dbReference>
<dbReference type="Gene3D" id="3.40.50.300">
    <property type="entry name" value="P-loop containing nucleotide triphosphate hydrolases"/>
    <property type="match status" value="1"/>
</dbReference>
<dbReference type="Pfam" id="PF24883">
    <property type="entry name" value="NPHP3_N"/>
    <property type="match status" value="1"/>
</dbReference>
<dbReference type="InterPro" id="IPR056884">
    <property type="entry name" value="NPHP3-like_N"/>
</dbReference>
<dbReference type="PANTHER" id="PTHR35807">
    <property type="entry name" value="TRANSCRIPTIONAL REGULATOR REDD-RELATED"/>
    <property type="match status" value="1"/>
</dbReference>
<keyword evidence="2" id="KW-0677">Repeat</keyword>
<comment type="similarity">
    <text evidence="1">Belongs to the AfsR/DnrI/RedD regulatory family.</text>
</comment>
<proteinExistence type="inferred from homology"/>
<dbReference type="Proteomes" id="UP000663722">
    <property type="component" value="Chromosome"/>
</dbReference>
<evidence type="ECO:0000256" key="2">
    <source>
        <dbReference type="ARBA" id="ARBA00022737"/>
    </source>
</evidence>